<dbReference type="InterPro" id="IPR010421">
    <property type="entry name" value="TrcR"/>
</dbReference>
<dbReference type="InParanoid" id="A0A4R2PWD4"/>
<comment type="caution">
    <text evidence="2">The sequence shown here is derived from an EMBL/GenBank/DDBJ whole genome shotgun (WGS) entry which is preliminary data.</text>
</comment>
<organism evidence="2 3">
    <name type="scientific">Rhodothalassium salexigens DSM 2132</name>
    <dbReference type="NCBI Taxonomy" id="1188247"/>
    <lineage>
        <taxon>Bacteria</taxon>
        <taxon>Pseudomonadati</taxon>
        <taxon>Pseudomonadota</taxon>
        <taxon>Alphaproteobacteria</taxon>
        <taxon>Rhodothalassiales</taxon>
        <taxon>Rhodothalassiaceae</taxon>
        <taxon>Rhodothalassium</taxon>
    </lineage>
</organism>
<accession>A0A4R2PWD4</accession>
<evidence type="ECO:0000313" key="2">
    <source>
        <dbReference type="EMBL" id="TCP38461.1"/>
    </source>
</evidence>
<gene>
    <name evidence="2" type="ORF">EV659_101365</name>
</gene>
<keyword evidence="3" id="KW-1185">Reference proteome</keyword>
<feature type="compositionally biased region" description="Low complexity" evidence="1">
    <location>
        <begin position="178"/>
        <end position="190"/>
    </location>
</feature>
<dbReference type="RefSeq" id="WP_132706901.1">
    <property type="nucleotide sequence ID" value="NZ_JACIGF010000001.1"/>
</dbReference>
<dbReference type="EMBL" id="SLXO01000001">
    <property type="protein sequence ID" value="TCP38461.1"/>
    <property type="molecule type" value="Genomic_DNA"/>
</dbReference>
<dbReference type="Pfam" id="PF06242">
    <property type="entry name" value="TrcR"/>
    <property type="match status" value="1"/>
</dbReference>
<dbReference type="AlphaFoldDB" id="A0A4R2PWD4"/>
<dbReference type="OrthoDB" id="9789843at2"/>
<feature type="region of interest" description="Disordered" evidence="1">
    <location>
        <begin position="178"/>
        <end position="230"/>
    </location>
</feature>
<evidence type="ECO:0000313" key="3">
    <source>
        <dbReference type="Proteomes" id="UP000295399"/>
    </source>
</evidence>
<proteinExistence type="predicted"/>
<name>A0A4R2PWD4_RHOSA</name>
<sequence>MTQPLMPMATAVWLVDNTSLTFKQIADFCDLHELEVQGIADGLVASNIVGMDPVANSQLTQAELDRCQGDPKAHLQLKQDDVPTARRTKGPRYTPVSKRQDKPDAIAWLLRHHPELSDAQVSRLVGTTKPTIQSIRDRSHWNSANIKPVDPVALGLCKQLELDEAVAKAAGRRAEATAEAGTMTAYENDPSPAPEPAPSDFLSTGRSTETDQEDDAPTVESVFGPQQPKD</sequence>
<dbReference type="Proteomes" id="UP000295399">
    <property type="component" value="Unassembled WGS sequence"/>
</dbReference>
<reference evidence="2 3" key="1">
    <citation type="submission" date="2019-03" db="EMBL/GenBank/DDBJ databases">
        <title>Genomic Encyclopedia of Type Strains, Phase IV (KMG-IV): sequencing the most valuable type-strain genomes for metagenomic binning, comparative biology and taxonomic classification.</title>
        <authorList>
            <person name="Goeker M."/>
        </authorList>
    </citation>
    <scope>NUCLEOTIDE SEQUENCE [LARGE SCALE GENOMIC DNA]</scope>
    <source>
        <strain evidence="2 3">DSM 2132</strain>
    </source>
</reference>
<evidence type="ECO:0000256" key="1">
    <source>
        <dbReference type="SAM" id="MobiDB-lite"/>
    </source>
</evidence>
<evidence type="ECO:0008006" key="4">
    <source>
        <dbReference type="Google" id="ProtNLM"/>
    </source>
</evidence>
<protein>
    <recommendedName>
        <fullName evidence="4">Cytoplasmic protein</fullName>
    </recommendedName>
</protein>